<dbReference type="EMBL" id="CP108110">
    <property type="protein sequence ID" value="WUQ83178.1"/>
    <property type="molecule type" value="Genomic_DNA"/>
</dbReference>
<gene>
    <name evidence="5" type="ORF">OHA16_09445</name>
</gene>
<dbReference type="InterPro" id="IPR015797">
    <property type="entry name" value="NUDIX_hydrolase-like_dom_sf"/>
</dbReference>
<dbReference type="Proteomes" id="UP001432222">
    <property type="component" value="Chromosome"/>
</dbReference>
<dbReference type="PANTHER" id="PTHR43736">
    <property type="entry name" value="ADP-RIBOSE PYROPHOSPHATASE"/>
    <property type="match status" value="1"/>
</dbReference>
<dbReference type="CDD" id="cd03424">
    <property type="entry name" value="NUDIX_ADPRase_Nudt5_UGPPase_Nudt14"/>
    <property type="match status" value="1"/>
</dbReference>
<dbReference type="Gene3D" id="3.90.79.10">
    <property type="entry name" value="Nucleoside Triphosphate Pyrophosphohydrolase"/>
    <property type="match status" value="1"/>
</dbReference>
<proteinExistence type="inferred from homology"/>
<organism evidence="5 6">
    <name type="scientific">Kitasatospora purpeofusca</name>
    <dbReference type="NCBI Taxonomy" id="67352"/>
    <lineage>
        <taxon>Bacteria</taxon>
        <taxon>Bacillati</taxon>
        <taxon>Actinomycetota</taxon>
        <taxon>Actinomycetes</taxon>
        <taxon>Kitasatosporales</taxon>
        <taxon>Streptomycetaceae</taxon>
        <taxon>Kitasatospora</taxon>
    </lineage>
</organism>
<evidence type="ECO:0000313" key="5">
    <source>
        <dbReference type="EMBL" id="WUQ83178.1"/>
    </source>
</evidence>
<sequence length="188" mass="20429">MTEWTVHGRRQVYGSPWVELWLDDVDIPGVGRVDHHVLRMPKECAVTVVTDGEGRFLMLHRHRFITGRWAWELPAGWIEPGEAPATAAAREVEEETGWRPGAVEPLTGFDAMSGISTMHFHAFHATGATPTGGPVDRSEASRVEWLTEREVVGLLTAGEVADGASLAALSYFLGPHRLAAGRAGPSGK</sequence>
<evidence type="ECO:0000313" key="6">
    <source>
        <dbReference type="Proteomes" id="UP001432222"/>
    </source>
</evidence>
<dbReference type="InterPro" id="IPR020476">
    <property type="entry name" value="Nudix_hydrolase"/>
</dbReference>
<dbReference type="PRINTS" id="PR00502">
    <property type="entry name" value="NUDIXFAMILY"/>
</dbReference>
<dbReference type="Pfam" id="PF00293">
    <property type="entry name" value="NUDIX"/>
    <property type="match status" value="1"/>
</dbReference>
<dbReference type="PROSITE" id="PS51462">
    <property type="entry name" value="NUDIX"/>
    <property type="match status" value="1"/>
</dbReference>
<accession>A0ABZ1TW48</accession>
<protein>
    <submittedName>
        <fullName evidence="5">NUDIX hydrolase</fullName>
    </submittedName>
</protein>
<feature type="domain" description="Nudix hydrolase" evidence="4">
    <location>
        <begin position="40"/>
        <end position="168"/>
    </location>
</feature>
<evidence type="ECO:0000256" key="1">
    <source>
        <dbReference type="ARBA" id="ARBA00005582"/>
    </source>
</evidence>
<dbReference type="RefSeq" id="WP_328954210.1">
    <property type="nucleotide sequence ID" value="NZ_CP108110.1"/>
</dbReference>
<evidence type="ECO:0000256" key="2">
    <source>
        <dbReference type="ARBA" id="ARBA00022801"/>
    </source>
</evidence>
<name>A0ABZ1TW48_9ACTN</name>
<dbReference type="GO" id="GO:0016787">
    <property type="term" value="F:hydrolase activity"/>
    <property type="evidence" value="ECO:0007669"/>
    <property type="project" value="UniProtKB-KW"/>
</dbReference>
<evidence type="ECO:0000259" key="4">
    <source>
        <dbReference type="PROSITE" id="PS51462"/>
    </source>
</evidence>
<dbReference type="PANTHER" id="PTHR43736:SF1">
    <property type="entry name" value="DIHYDRONEOPTERIN TRIPHOSPHATE DIPHOSPHATASE"/>
    <property type="match status" value="1"/>
</dbReference>
<dbReference type="SUPFAM" id="SSF55811">
    <property type="entry name" value="Nudix"/>
    <property type="match status" value="1"/>
</dbReference>
<evidence type="ECO:0000256" key="3">
    <source>
        <dbReference type="RuleBase" id="RU003476"/>
    </source>
</evidence>
<dbReference type="PROSITE" id="PS00893">
    <property type="entry name" value="NUDIX_BOX"/>
    <property type="match status" value="1"/>
</dbReference>
<reference evidence="5" key="1">
    <citation type="submission" date="2022-10" db="EMBL/GenBank/DDBJ databases">
        <title>The complete genomes of actinobacterial strains from the NBC collection.</title>
        <authorList>
            <person name="Joergensen T.S."/>
            <person name="Alvarez Arevalo M."/>
            <person name="Sterndorff E.B."/>
            <person name="Faurdal D."/>
            <person name="Vuksanovic O."/>
            <person name="Mourched A.-S."/>
            <person name="Charusanti P."/>
            <person name="Shaw S."/>
            <person name="Blin K."/>
            <person name="Weber T."/>
        </authorList>
    </citation>
    <scope>NUCLEOTIDE SEQUENCE</scope>
    <source>
        <strain evidence="5">NBC_00222</strain>
    </source>
</reference>
<dbReference type="InterPro" id="IPR020084">
    <property type="entry name" value="NUDIX_hydrolase_CS"/>
</dbReference>
<keyword evidence="6" id="KW-1185">Reference proteome</keyword>
<dbReference type="InterPro" id="IPR000086">
    <property type="entry name" value="NUDIX_hydrolase_dom"/>
</dbReference>
<keyword evidence="2 3" id="KW-0378">Hydrolase</keyword>
<comment type="similarity">
    <text evidence="1 3">Belongs to the Nudix hydrolase family.</text>
</comment>